<accession>A0A512SW61</accession>
<evidence type="ECO:0000313" key="3">
    <source>
        <dbReference type="Proteomes" id="UP000321793"/>
    </source>
</evidence>
<dbReference type="PANTHER" id="PTHR12126">
    <property type="entry name" value="NADH-UBIQUINONE OXIDOREDUCTASE 39 KDA SUBUNIT-RELATED"/>
    <property type="match status" value="1"/>
</dbReference>
<dbReference type="EMBL" id="BKBA01000002">
    <property type="protein sequence ID" value="GEQ12164.1"/>
    <property type="molecule type" value="Genomic_DNA"/>
</dbReference>
<dbReference type="Pfam" id="PF01370">
    <property type="entry name" value="Epimerase"/>
    <property type="match status" value="1"/>
</dbReference>
<evidence type="ECO:0000259" key="1">
    <source>
        <dbReference type="Pfam" id="PF01370"/>
    </source>
</evidence>
<comment type="caution">
    <text evidence="2">The sequence shown here is derived from an EMBL/GenBank/DDBJ whole genome shotgun (WGS) entry which is preliminary data.</text>
</comment>
<keyword evidence="3" id="KW-1185">Reference proteome</keyword>
<dbReference type="GO" id="GO:0044877">
    <property type="term" value="F:protein-containing complex binding"/>
    <property type="evidence" value="ECO:0007669"/>
    <property type="project" value="TreeGrafter"/>
</dbReference>
<dbReference type="InterPro" id="IPR036291">
    <property type="entry name" value="NAD(P)-bd_dom_sf"/>
</dbReference>
<reference evidence="2 3" key="1">
    <citation type="submission" date="2019-07" db="EMBL/GenBank/DDBJ databases">
        <title>Whole genome shotgun sequence of Knoellia locipacati NBRC 109775.</title>
        <authorList>
            <person name="Hosoyama A."/>
            <person name="Uohara A."/>
            <person name="Ohji S."/>
            <person name="Ichikawa N."/>
        </authorList>
    </citation>
    <scope>NUCLEOTIDE SEQUENCE [LARGE SCALE GENOMIC DNA]</scope>
    <source>
        <strain evidence="2 3">NBRC 109775</strain>
    </source>
</reference>
<dbReference type="Gene3D" id="3.40.50.720">
    <property type="entry name" value="NAD(P)-binding Rossmann-like Domain"/>
    <property type="match status" value="1"/>
</dbReference>
<gene>
    <name evidence="2" type="ORF">KLO01_02110</name>
</gene>
<dbReference type="InterPro" id="IPR001509">
    <property type="entry name" value="Epimerase_deHydtase"/>
</dbReference>
<evidence type="ECO:0000313" key="2">
    <source>
        <dbReference type="EMBL" id="GEQ12164.1"/>
    </source>
</evidence>
<proteinExistence type="predicted"/>
<dbReference type="RefSeq" id="WP_147061697.1">
    <property type="nucleotide sequence ID" value="NZ_BAABDN010000001.1"/>
</dbReference>
<sequence length="260" mass="27267">MRIVVTGGRGDLGGRVVRELGARGHDAVPASRRTGVDLSTGDGVDAVLDGADAVVHAASSQTRPQSVDVAGARRLGESLRRLGSSAHVVSISIVGCDLVPYAYYRAKVDSERALEEAGIAATVVRATQFHSLAAFFGTAGRVGPLAFAIGDMRVQPVDIDWVAQRLCDHATGPAPSGFRRATDLAGPTAYTAGEMAALLAAHDGRRTPRVVRVPPFLPVLKGFSQGAILPGPDAKTGGRGFEEWLTTQPTPLPRRFRSPT</sequence>
<name>A0A512SW61_9MICO</name>
<dbReference type="Proteomes" id="UP000321793">
    <property type="component" value="Unassembled WGS sequence"/>
</dbReference>
<dbReference type="SUPFAM" id="SSF51735">
    <property type="entry name" value="NAD(P)-binding Rossmann-fold domains"/>
    <property type="match status" value="1"/>
</dbReference>
<protein>
    <submittedName>
        <fullName evidence="2">Epimerase</fullName>
    </submittedName>
</protein>
<dbReference type="PANTHER" id="PTHR12126:SF11">
    <property type="entry name" value="NADH DEHYDROGENASE [UBIQUINONE] 1 ALPHA SUBCOMPLEX SUBUNIT 9, MITOCHONDRIAL"/>
    <property type="match status" value="1"/>
</dbReference>
<dbReference type="InterPro" id="IPR051207">
    <property type="entry name" value="ComplexI_NDUFA9_subunit"/>
</dbReference>
<dbReference type="OrthoDB" id="9771302at2"/>
<feature type="domain" description="NAD-dependent epimerase/dehydratase" evidence="1">
    <location>
        <begin position="3"/>
        <end position="73"/>
    </location>
</feature>
<dbReference type="AlphaFoldDB" id="A0A512SW61"/>
<organism evidence="2 3">
    <name type="scientific">Knoellia locipacati</name>
    <dbReference type="NCBI Taxonomy" id="882824"/>
    <lineage>
        <taxon>Bacteria</taxon>
        <taxon>Bacillati</taxon>
        <taxon>Actinomycetota</taxon>
        <taxon>Actinomycetes</taxon>
        <taxon>Micrococcales</taxon>
        <taxon>Intrasporangiaceae</taxon>
        <taxon>Knoellia</taxon>
    </lineage>
</organism>